<protein>
    <recommendedName>
        <fullName evidence="3">O-methyltransferase</fullName>
    </recommendedName>
</protein>
<dbReference type="InterPro" id="IPR029063">
    <property type="entry name" value="SAM-dependent_MTases_sf"/>
</dbReference>
<dbReference type="Proteomes" id="UP000466514">
    <property type="component" value="Chromosome"/>
</dbReference>
<evidence type="ECO:0008006" key="3">
    <source>
        <dbReference type="Google" id="ProtNLM"/>
    </source>
</evidence>
<dbReference type="SUPFAM" id="SSF53335">
    <property type="entry name" value="S-adenosyl-L-methionine-dependent methyltransferases"/>
    <property type="match status" value="1"/>
</dbReference>
<evidence type="ECO:0000313" key="2">
    <source>
        <dbReference type="Proteomes" id="UP000466514"/>
    </source>
</evidence>
<name>A0A7I7M7U2_9MYCO</name>
<dbReference type="Pfam" id="PF05711">
    <property type="entry name" value="TylF"/>
    <property type="match status" value="1"/>
</dbReference>
<gene>
    <name evidence="1" type="ORF">MPSYJ_15410</name>
</gene>
<proteinExistence type="predicted"/>
<evidence type="ECO:0000313" key="1">
    <source>
        <dbReference type="EMBL" id="BBX68080.1"/>
    </source>
</evidence>
<accession>A0A7I7M7U2</accession>
<dbReference type="KEGG" id="mpsc:MPSYJ_15410"/>
<keyword evidence="2" id="KW-1185">Reference proteome</keyword>
<dbReference type="Gene3D" id="3.40.50.150">
    <property type="entry name" value="Vaccinia Virus protein VP39"/>
    <property type="match status" value="1"/>
</dbReference>
<dbReference type="PANTHER" id="PTHR40036">
    <property type="entry name" value="MACROCIN O-METHYLTRANSFERASE"/>
    <property type="match status" value="1"/>
</dbReference>
<dbReference type="InterPro" id="IPR008884">
    <property type="entry name" value="TylF_MeTrfase"/>
</dbReference>
<dbReference type="EMBL" id="AP022574">
    <property type="protein sequence ID" value="BBX68080.1"/>
    <property type="molecule type" value="Genomic_DNA"/>
</dbReference>
<reference evidence="1 2" key="1">
    <citation type="journal article" date="2019" name="Emerg. Microbes Infect.">
        <title>Comprehensive subspecies identification of 175 nontuberculous mycobacteria species based on 7547 genomic profiles.</title>
        <authorList>
            <person name="Matsumoto Y."/>
            <person name="Kinjo T."/>
            <person name="Motooka D."/>
            <person name="Nabeya D."/>
            <person name="Jung N."/>
            <person name="Uechi K."/>
            <person name="Horii T."/>
            <person name="Iida T."/>
            <person name="Fujita J."/>
            <person name="Nakamura S."/>
        </authorList>
    </citation>
    <scope>NUCLEOTIDE SEQUENCE [LARGE SCALE GENOMIC DNA]</scope>
    <source>
        <strain evidence="1 2">JCM 13323</strain>
    </source>
</reference>
<organism evidence="1 2">
    <name type="scientific">Mycolicibacterium psychrotolerans</name>
    <dbReference type="NCBI Taxonomy" id="216929"/>
    <lineage>
        <taxon>Bacteria</taxon>
        <taxon>Bacillati</taxon>
        <taxon>Actinomycetota</taxon>
        <taxon>Actinomycetes</taxon>
        <taxon>Mycobacteriales</taxon>
        <taxon>Mycobacteriaceae</taxon>
        <taxon>Mycolicibacterium</taxon>
    </lineage>
</organism>
<sequence>MVNLLEAAKFTVYRTPVLNRLMSPQYPYKLDPGELCAMVGFIDATRGTGAAVVEIGVAQGDTSVFLLEHLKTTGDDRTVHLFDTFAGFTETSLDHEVQARGKKRTELDKFRYGDEARFNANLRRLGYSRFQVHSGDAAEFDWPSLGPLGAVILDIDLYQPTIEILEVIFPRLVPGGGIVLDDCLPDTPWDGSLQAYEEFIQDHALPFERAGHKGAVVRAPE</sequence>
<dbReference type="AlphaFoldDB" id="A0A7I7M7U2"/>
<dbReference type="RefSeq" id="WP_163721341.1">
    <property type="nucleotide sequence ID" value="NZ_AP022574.1"/>
</dbReference>
<dbReference type="PANTHER" id="PTHR40036:SF1">
    <property type="entry name" value="MACROCIN O-METHYLTRANSFERASE"/>
    <property type="match status" value="1"/>
</dbReference>